<reference evidence="1 2" key="1">
    <citation type="submission" date="2024-06" db="EMBL/GenBank/DDBJ databases">
        <title>A chromosome level genome sequence of Diviner's sage (Salvia divinorum).</title>
        <authorList>
            <person name="Ford S.A."/>
            <person name="Ro D.-K."/>
            <person name="Ness R.W."/>
            <person name="Phillips M.A."/>
        </authorList>
    </citation>
    <scope>NUCLEOTIDE SEQUENCE [LARGE SCALE GENOMIC DNA]</scope>
    <source>
        <strain evidence="1">SAF-2024a</strain>
        <tissue evidence="1">Leaf</tissue>
    </source>
</reference>
<evidence type="ECO:0000313" key="2">
    <source>
        <dbReference type="Proteomes" id="UP001567538"/>
    </source>
</evidence>
<protein>
    <submittedName>
        <fullName evidence="1">Uncharacterized protein</fullName>
    </submittedName>
</protein>
<dbReference type="AlphaFoldDB" id="A0ABD1FWY9"/>
<sequence>MSGPLWVAPVQPPPASGLVSSRVAAGHTMSSARGRLFRSRYDVTSYSGAARNRPPCPRSMLRAPQPIAPHRQSLRLLVKH</sequence>
<accession>A0ABD1FWY9</accession>
<gene>
    <name evidence="1" type="ORF">AAHA92_29022</name>
</gene>
<organism evidence="1 2">
    <name type="scientific">Salvia divinorum</name>
    <name type="common">Maria pastora</name>
    <name type="synonym">Diviner's sage</name>
    <dbReference type="NCBI Taxonomy" id="28513"/>
    <lineage>
        <taxon>Eukaryota</taxon>
        <taxon>Viridiplantae</taxon>
        <taxon>Streptophyta</taxon>
        <taxon>Embryophyta</taxon>
        <taxon>Tracheophyta</taxon>
        <taxon>Spermatophyta</taxon>
        <taxon>Magnoliopsida</taxon>
        <taxon>eudicotyledons</taxon>
        <taxon>Gunneridae</taxon>
        <taxon>Pentapetalae</taxon>
        <taxon>asterids</taxon>
        <taxon>lamiids</taxon>
        <taxon>Lamiales</taxon>
        <taxon>Lamiaceae</taxon>
        <taxon>Nepetoideae</taxon>
        <taxon>Mentheae</taxon>
        <taxon>Salviinae</taxon>
        <taxon>Salvia</taxon>
        <taxon>Salvia subgen. Calosphace</taxon>
    </lineage>
</organism>
<proteinExistence type="predicted"/>
<name>A0ABD1FWY9_SALDI</name>
<comment type="caution">
    <text evidence="1">The sequence shown here is derived from an EMBL/GenBank/DDBJ whole genome shotgun (WGS) entry which is preliminary data.</text>
</comment>
<dbReference type="Proteomes" id="UP001567538">
    <property type="component" value="Unassembled WGS sequence"/>
</dbReference>
<evidence type="ECO:0000313" key="1">
    <source>
        <dbReference type="EMBL" id="KAL1536353.1"/>
    </source>
</evidence>
<dbReference type="EMBL" id="JBEAFC010000011">
    <property type="protein sequence ID" value="KAL1536353.1"/>
    <property type="molecule type" value="Genomic_DNA"/>
</dbReference>
<keyword evidence="2" id="KW-1185">Reference proteome</keyword>